<evidence type="ECO:0000256" key="9">
    <source>
        <dbReference type="SAM" id="MobiDB-lite"/>
    </source>
</evidence>
<evidence type="ECO:0000256" key="4">
    <source>
        <dbReference type="ARBA" id="ARBA00023015"/>
    </source>
</evidence>
<dbReference type="PANTHER" id="PTHR13208:SF2">
    <property type="entry name" value="MEDIATOR OF RNA POLYMERASE II TRANSCRIPTION SUBUNIT 4"/>
    <property type="match status" value="1"/>
</dbReference>
<dbReference type="GO" id="GO:0006357">
    <property type="term" value="P:regulation of transcription by RNA polymerase II"/>
    <property type="evidence" value="ECO:0007669"/>
    <property type="project" value="InterPro"/>
</dbReference>
<proteinExistence type="inferred from homology"/>
<comment type="caution">
    <text evidence="10">The sequence shown here is derived from an EMBL/GenBank/DDBJ whole genome shotgun (WGS) entry which is preliminary data.</text>
</comment>
<keyword evidence="8" id="KW-0010">Activator</keyword>
<dbReference type="GO" id="GO:0070847">
    <property type="term" value="C:core mediator complex"/>
    <property type="evidence" value="ECO:0007669"/>
    <property type="project" value="TreeGrafter"/>
</dbReference>
<dbReference type="EMBL" id="CCBQ010000047">
    <property type="protein sequence ID" value="CDO96292.1"/>
    <property type="molecule type" value="Genomic_DNA"/>
</dbReference>
<feature type="region of interest" description="Disordered" evidence="9">
    <location>
        <begin position="1"/>
        <end position="27"/>
    </location>
</feature>
<feature type="region of interest" description="Disordered" evidence="9">
    <location>
        <begin position="219"/>
        <end position="286"/>
    </location>
</feature>
<evidence type="ECO:0000256" key="5">
    <source>
        <dbReference type="ARBA" id="ARBA00023163"/>
    </source>
</evidence>
<name>A0A0A8LB66_9SACH</name>
<dbReference type="PANTHER" id="PTHR13208">
    <property type="entry name" value="MEDIATOR OF RNA POLYMERASE II TRANSCRIPTION SUBUNIT 4"/>
    <property type="match status" value="1"/>
</dbReference>
<evidence type="ECO:0000256" key="8">
    <source>
        <dbReference type="RuleBase" id="RU364141"/>
    </source>
</evidence>
<accession>A0A0A8LB66</accession>
<keyword evidence="4 8" id="KW-0805">Transcription regulation</keyword>
<keyword evidence="6 8" id="KW-0539">Nucleus</keyword>
<comment type="similarity">
    <text evidence="2 8">Belongs to the Mediator complex subunit 4 family.</text>
</comment>
<protein>
    <recommendedName>
        <fullName evidence="3 8">Mediator of RNA polymerase II transcription subunit 4</fullName>
    </recommendedName>
    <alternativeName>
        <fullName evidence="7 8">Mediator complex subunit 4</fullName>
    </alternativeName>
</protein>
<keyword evidence="5 8" id="KW-0804">Transcription</keyword>
<dbReference type="OrthoDB" id="1929813at2759"/>
<comment type="subcellular location">
    <subcellularLocation>
        <location evidence="1 8">Nucleus</location>
    </subcellularLocation>
</comment>
<evidence type="ECO:0000313" key="10">
    <source>
        <dbReference type="EMBL" id="CDO96292.1"/>
    </source>
</evidence>
<evidence type="ECO:0000256" key="1">
    <source>
        <dbReference type="ARBA" id="ARBA00004123"/>
    </source>
</evidence>
<sequence length="286" mass="32881">MTTPARIPSSTSAATVPFSAQDKSQDMSEDLQAVGIYQDIERYEETIQQLSKSVDTFKPELGLIDKIIECDKKLYETLEEFDEYYKIYEELNRLDKEQKDIDKKTRDILGTLNTCYNSLNTLPMLEQIEFEQSVMLKQREKIHSKVVLDYAMKLAKFTRFPPTFDKSMIGPNNFIWPAEDSLRKGMLAMASLKRSELLGEAVDSNEDDDDNNKMETILGEEKQDGEKQGPNDSFNEDQGQEQDSVTEKKDEFEFTANGKEDSEPKLEANPDLELDLDLDLFNPDEF</sequence>
<dbReference type="Proteomes" id="UP000031516">
    <property type="component" value="Unassembled WGS sequence"/>
</dbReference>
<evidence type="ECO:0000256" key="3">
    <source>
        <dbReference type="ARBA" id="ARBA00020629"/>
    </source>
</evidence>
<dbReference type="GO" id="GO:0003712">
    <property type="term" value="F:transcription coregulator activity"/>
    <property type="evidence" value="ECO:0007669"/>
    <property type="project" value="InterPro"/>
</dbReference>
<dbReference type="InterPro" id="IPR019258">
    <property type="entry name" value="Mediator_Med4"/>
</dbReference>
<dbReference type="GO" id="GO:0016592">
    <property type="term" value="C:mediator complex"/>
    <property type="evidence" value="ECO:0007669"/>
    <property type="project" value="InterPro"/>
</dbReference>
<gene>
    <name evidence="8" type="primary">MED4</name>
    <name evidence="10" type="ORF">KLDO_g4499</name>
</gene>
<evidence type="ECO:0000256" key="6">
    <source>
        <dbReference type="ARBA" id="ARBA00023242"/>
    </source>
</evidence>
<organism evidence="10 11">
    <name type="scientific">Kluyveromyces dobzhanskii CBS 2104</name>
    <dbReference type="NCBI Taxonomy" id="1427455"/>
    <lineage>
        <taxon>Eukaryota</taxon>
        <taxon>Fungi</taxon>
        <taxon>Dikarya</taxon>
        <taxon>Ascomycota</taxon>
        <taxon>Saccharomycotina</taxon>
        <taxon>Saccharomycetes</taxon>
        <taxon>Saccharomycetales</taxon>
        <taxon>Saccharomycetaceae</taxon>
        <taxon>Kluyveromyces</taxon>
    </lineage>
</organism>
<feature type="compositionally biased region" description="Basic and acidic residues" evidence="9">
    <location>
        <begin position="245"/>
        <end position="268"/>
    </location>
</feature>
<feature type="compositionally biased region" description="Acidic residues" evidence="9">
    <location>
        <begin position="270"/>
        <end position="286"/>
    </location>
</feature>
<comment type="function">
    <text evidence="8">Component of the Mediator complex, a coactivator involved in the regulated transcription of nearly all RNA polymerase II-dependent genes. Mediator functions as a bridge to convey information from gene-specific regulatory proteins to the basal RNA polymerase II transcription machinery. Mediator is recruited to promoters by direct interactions with regulatory proteins and serves as a scaffold for the assembly of a functional preinitiation complex with RNA polymerase II and the general transcription factors.</text>
</comment>
<reference evidence="10 11" key="1">
    <citation type="submission" date="2014-03" db="EMBL/GenBank/DDBJ databases">
        <title>The genome of Kluyveromyces dobzhanskii.</title>
        <authorList>
            <person name="Nystedt B."/>
            <person name="Astrom S."/>
        </authorList>
    </citation>
    <scope>NUCLEOTIDE SEQUENCE [LARGE SCALE GENOMIC DNA]</scope>
    <source>
        <strain evidence="10 11">CBS 2104</strain>
    </source>
</reference>
<comment type="subunit">
    <text evidence="8">Component of the Mediator complex.</text>
</comment>
<dbReference type="Pfam" id="PF10018">
    <property type="entry name" value="Med4"/>
    <property type="match status" value="1"/>
</dbReference>
<evidence type="ECO:0000313" key="11">
    <source>
        <dbReference type="Proteomes" id="UP000031516"/>
    </source>
</evidence>
<feature type="compositionally biased region" description="Polar residues" evidence="9">
    <location>
        <begin position="1"/>
        <end position="14"/>
    </location>
</feature>
<feature type="compositionally biased region" description="Basic and acidic residues" evidence="9">
    <location>
        <begin position="219"/>
        <end position="229"/>
    </location>
</feature>
<keyword evidence="11" id="KW-1185">Reference proteome</keyword>
<dbReference type="AlphaFoldDB" id="A0A0A8LB66"/>
<evidence type="ECO:0000256" key="2">
    <source>
        <dbReference type="ARBA" id="ARBA00009626"/>
    </source>
</evidence>
<evidence type="ECO:0000256" key="7">
    <source>
        <dbReference type="ARBA" id="ARBA00031257"/>
    </source>
</evidence>